<dbReference type="Pfam" id="PF06912">
    <property type="entry name" value="DUF1275"/>
    <property type="match status" value="1"/>
</dbReference>
<reference evidence="2" key="1">
    <citation type="journal article" date="2013" name="Environ. Microbiol.">
        <title>Microbiota from the distal guts of lean and obese adolescents exhibit partial functional redundancy besides clear differences in community structure.</title>
        <authorList>
            <person name="Ferrer M."/>
            <person name="Ruiz A."/>
            <person name="Lanza F."/>
            <person name="Haange S.B."/>
            <person name="Oberbach A."/>
            <person name="Till H."/>
            <person name="Bargiela R."/>
            <person name="Campoy C."/>
            <person name="Segura M.T."/>
            <person name="Richter M."/>
            <person name="von Bergen M."/>
            <person name="Seifert J."/>
            <person name="Suarez A."/>
        </authorList>
    </citation>
    <scope>NUCLEOTIDE SEQUENCE</scope>
</reference>
<organism evidence="2">
    <name type="scientific">human gut metagenome</name>
    <dbReference type="NCBI Taxonomy" id="408170"/>
    <lineage>
        <taxon>unclassified sequences</taxon>
        <taxon>metagenomes</taxon>
        <taxon>organismal metagenomes</taxon>
    </lineage>
</organism>
<evidence type="ECO:0000313" key="2">
    <source>
        <dbReference type="EMBL" id="EKC63370.1"/>
    </source>
</evidence>
<keyword evidence="1" id="KW-1133">Transmembrane helix</keyword>
<keyword evidence="1" id="KW-0812">Transmembrane</keyword>
<accession>K1TAC5</accession>
<name>K1TAC5_9ZZZZ</name>
<comment type="caution">
    <text evidence="2">The sequence shown here is derived from an EMBL/GenBank/DDBJ whole genome shotgun (WGS) entry which is preliminary data.</text>
</comment>
<dbReference type="InterPro" id="IPR010699">
    <property type="entry name" value="DUF1275"/>
</dbReference>
<dbReference type="AlphaFoldDB" id="K1TAC5"/>
<protein>
    <submittedName>
        <fullName evidence="2">Protein containing DUF1275</fullName>
    </submittedName>
</protein>
<keyword evidence="1" id="KW-0472">Membrane</keyword>
<feature type="transmembrane region" description="Helical" evidence="1">
    <location>
        <begin position="12"/>
        <end position="30"/>
    </location>
</feature>
<dbReference type="EMBL" id="AJWZ01005155">
    <property type="protein sequence ID" value="EKC63370.1"/>
    <property type="molecule type" value="Genomic_DNA"/>
</dbReference>
<evidence type="ECO:0000256" key="1">
    <source>
        <dbReference type="SAM" id="Phobius"/>
    </source>
</evidence>
<feature type="non-terminal residue" evidence="2">
    <location>
        <position position="52"/>
    </location>
</feature>
<proteinExistence type="predicted"/>
<gene>
    <name evidence="2" type="ORF">OBE_07497</name>
</gene>
<sequence length="52" mass="5615">MKASKQISESLPIMILLTLSGGFMDAYSYLCRGEVFANAQTGNILLFGVNLS</sequence>